<dbReference type="AlphaFoldDB" id="A0A8J3W9U6"/>
<dbReference type="Pfam" id="PF11066">
    <property type="entry name" value="DUF2867"/>
    <property type="match status" value="2"/>
</dbReference>
<sequence length="529" mass="57144">MGSVLVTGATGYIGGRLVPGLLEAGHEVTCAARHPGRLRDLPWAGRVRAAEGDVNDPEAMRRVMRGVDVAYYLVHSMAAGPSFVERDRRAAETFAAAAADAGVRRIVYLGGLTHAPGELSPHMRSRAEVGEIFLKAPTPAVVLRAAVVIGSGSASFEMLRYLTERLPVMTTPRWVRSPTQPIAVRDMLRYLAAWADIPGDVNRAFDVGGPDVLTYGDMMRRYAAVAGLPPRVIIPVPFLSPALSSHWVGLVTPVPARIARPLVESLRHEAVRTENDIARFVPDPPGGLIGFDESVRLALRRIKEADVVTRWCSASTPGAPSDPLPTDPDWAGGSLYADERELAVDAPPAAVWRVIEAIGGANGWYSLPVAWRIRGLIDRLLGGVGLRRGRRDPERLRVGDSLDFWRVEEIEPGRLLRLRAEMLLPGLAWLELSVSPQADPASPQADSASPQADSASPQADPAFPETGASAPRAGAARAVYRQRAVFHPHGLLGHAYWWGISPFHSLIFGRMPRNIARAATARAARDAAH</sequence>
<accession>A0A8J3W9U6</accession>
<dbReference type="InterPro" id="IPR036291">
    <property type="entry name" value="NAD(P)-bd_dom_sf"/>
</dbReference>
<evidence type="ECO:0000259" key="2">
    <source>
        <dbReference type="Pfam" id="PF13460"/>
    </source>
</evidence>
<organism evidence="3 4">
    <name type="scientific">Planobispora longispora</name>
    <dbReference type="NCBI Taxonomy" id="28887"/>
    <lineage>
        <taxon>Bacteria</taxon>
        <taxon>Bacillati</taxon>
        <taxon>Actinomycetota</taxon>
        <taxon>Actinomycetes</taxon>
        <taxon>Streptosporangiales</taxon>
        <taxon>Streptosporangiaceae</taxon>
        <taxon>Planobispora</taxon>
    </lineage>
</organism>
<proteinExistence type="predicted"/>
<dbReference type="EMBL" id="BOOH01000074">
    <property type="protein sequence ID" value="GIH81350.1"/>
    <property type="molecule type" value="Genomic_DNA"/>
</dbReference>
<name>A0A8J3W9U6_9ACTN</name>
<reference evidence="3 4" key="1">
    <citation type="submission" date="2021-01" db="EMBL/GenBank/DDBJ databases">
        <title>Whole genome shotgun sequence of Planobispora longispora NBRC 13918.</title>
        <authorList>
            <person name="Komaki H."/>
            <person name="Tamura T."/>
        </authorList>
    </citation>
    <scope>NUCLEOTIDE SEQUENCE [LARGE SCALE GENOMIC DNA]</scope>
    <source>
        <strain evidence="3 4">NBRC 13918</strain>
    </source>
</reference>
<feature type="region of interest" description="Disordered" evidence="1">
    <location>
        <begin position="438"/>
        <end position="469"/>
    </location>
</feature>
<dbReference type="Gene3D" id="3.40.50.720">
    <property type="entry name" value="NAD(P)-binding Rossmann-like Domain"/>
    <property type="match status" value="1"/>
</dbReference>
<dbReference type="InterPro" id="IPR051207">
    <property type="entry name" value="ComplexI_NDUFA9_subunit"/>
</dbReference>
<dbReference type="PANTHER" id="PTHR12126">
    <property type="entry name" value="NADH-UBIQUINONE OXIDOREDUCTASE 39 KDA SUBUNIT-RELATED"/>
    <property type="match status" value="1"/>
</dbReference>
<dbReference type="GO" id="GO:0044877">
    <property type="term" value="F:protein-containing complex binding"/>
    <property type="evidence" value="ECO:0007669"/>
    <property type="project" value="TreeGrafter"/>
</dbReference>
<comment type="caution">
    <text evidence="3">The sequence shown here is derived from an EMBL/GenBank/DDBJ whole genome shotgun (WGS) entry which is preliminary data.</text>
</comment>
<keyword evidence="4" id="KW-1185">Reference proteome</keyword>
<protein>
    <submittedName>
        <fullName evidence="3">NAD(P)-dependent oxidoreductase</fullName>
    </submittedName>
</protein>
<dbReference type="SUPFAM" id="SSF55961">
    <property type="entry name" value="Bet v1-like"/>
    <property type="match status" value="1"/>
</dbReference>
<dbReference type="PANTHER" id="PTHR12126:SF11">
    <property type="entry name" value="NADH DEHYDROGENASE [UBIQUINONE] 1 ALPHA SUBCOMPLEX SUBUNIT 9, MITOCHONDRIAL"/>
    <property type="match status" value="1"/>
</dbReference>
<dbReference type="SUPFAM" id="SSF51735">
    <property type="entry name" value="NAD(P)-binding Rossmann-fold domains"/>
    <property type="match status" value="1"/>
</dbReference>
<evidence type="ECO:0000313" key="3">
    <source>
        <dbReference type="EMBL" id="GIH81350.1"/>
    </source>
</evidence>
<dbReference type="RefSeq" id="WP_203895742.1">
    <property type="nucleotide sequence ID" value="NZ_BOOH01000074.1"/>
</dbReference>
<dbReference type="Pfam" id="PF13460">
    <property type="entry name" value="NAD_binding_10"/>
    <property type="match status" value="1"/>
</dbReference>
<gene>
    <name evidence="3" type="ORF">Plo01_77790</name>
</gene>
<evidence type="ECO:0000256" key="1">
    <source>
        <dbReference type="SAM" id="MobiDB-lite"/>
    </source>
</evidence>
<dbReference type="Proteomes" id="UP000616724">
    <property type="component" value="Unassembled WGS sequence"/>
</dbReference>
<feature type="domain" description="NAD(P)-binding" evidence="2">
    <location>
        <begin position="8"/>
        <end position="113"/>
    </location>
</feature>
<evidence type="ECO:0000313" key="4">
    <source>
        <dbReference type="Proteomes" id="UP000616724"/>
    </source>
</evidence>
<dbReference type="InterPro" id="IPR021295">
    <property type="entry name" value="DUF2867"/>
</dbReference>
<dbReference type="InterPro" id="IPR016040">
    <property type="entry name" value="NAD(P)-bd_dom"/>
</dbReference>